<dbReference type="Proteomes" id="UP000592820">
    <property type="component" value="Unassembled WGS sequence"/>
</dbReference>
<proteinExistence type="predicted"/>
<protein>
    <submittedName>
        <fullName evidence="2">Uncharacterized protein</fullName>
    </submittedName>
</protein>
<evidence type="ECO:0000313" key="3">
    <source>
        <dbReference type="Proteomes" id="UP000592820"/>
    </source>
</evidence>
<gene>
    <name evidence="2" type="ORF">HDG41_004720</name>
</gene>
<evidence type="ECO:0000256" key="1">
    <source>
        <dbReference type="SAM" id="Phobius"/>
    </source>
</evidence>
<dbReference type="AlphaFoldDB" id="A0A7W8L931"/>
<dbReference type="RefSeq" id="WP_184227267.1">
    <property type="nucleotide sequence ID" value="NZ_JACHDE010000009.1"/>
</dbReference>
<evidence type="ECO:0000313" key="2">
    <source>
        <dbReference type="EMBL" id="MBB5402634.1"/>
    </source>
</evidence>
<feature type="transmembrane region" description="Helical" evidence="1">
    <location>
        <begin position="61"/>
        <end position="81"/>
    </location>
</feature>
<feature type="transmembrane region" description="Helical" evidence="1">
    <location>
        <begin position="137"/>
        <end position="158"/>
    </location>
</feature>
<keyword evidence="1" id="KW-0472">Membrane</keyword>
<feature type="transmembrane region" description="Helical" evidence="1">
    <location>
        <begin position="88"/>
        <end position="110"/>
    </location>
</feature>
<comment type="caution">
    <text evidence="2">The sequence shown here is derived from an EMBL/GenBank/DDBJ whole genome shotgun (WGS) entry which is preliminary data.</text>
</comment>
<sequence>MSSEHLQDWVAWIALNVLIGVFTPMAGMGLMSVQNKATANSTKNKSNFVVDYFLPYRDGQLGYVAMAWCAAAVVELVRALIVKSGLGLTAWALVILLVAIVNAWVAALGASAPTAELAKPHTRAEAWRHYPNFRYSVYWTIAALIGSGVIHYITMPILEAKHG</sequence>
<reference evidence="2 3" key="1">
    <citation type="submission" date="2020-08" db="EMBL/GenBank/DDBJ databases">
        <title>Genomic Encyclopedia of Type Strains, Phase IV (KMG-V): Genome sequencing to study the core and pangenomes of soil and plant-associated prokaryotes.</title>
        <authorList>
            <person name="Whitman W."/>
        </authorList>
    </citation>
    <scope>NUCLEOTIDE SEQUENCE [LARGE SCALE GENOMIC DNA]</scope>
    <source>
        <strain evidence="2 3">JPY162</strain>
    </source>
</reference>
<accession>A0A7W8L931</accession>
<dbReference type="EMBL" id="JACHDE010000009">
    <property type="protein sequence ID" value="MBB5402634.1"/>
    <property type="molecule type" value="Genomic_DNA"/>
</dbReference>
<keyword evidence="1" id="KW-0812">Transmembrane</keyword>
<keyword evidence="1" id="KW-1133">Transmembrane helix</keyword>
<name>A0A7W8L931_9BURK</name>
<organism evidence="2 3">
    <name type="scientific">Paraburkholderia youngii</name>
    <dbReference type="NCBI Taxonomy" id="2782701"/>
    <lineage>
        <taxon>Bacteria</taxon>
        <taxon>Pseudomonadati</taxon>
        <taxon>Pseudomonadota</taxon>
        <taxon>Betaproteobacteria</taxon>
        <taxon>Burkholderiales</taxon>
        <taxon>Burkholderiaceae</taxon>
        <taxon>Paraburkholderia</taxon>
    </lineage>
</organism>
<feature type="transmembrane region" description="Helical" evidence="1">
    <location>
        <begin position="9"/>
        <end position="31"/>
    </location>
</feature>